<name>A0A1Y2AEL7_9FUNG</name>
<reference evidence="1 2" key="1">
    <citation type="submission" date="2016-07" db="EMBL/GenBank/DDBJ databases">
        <title>Pervasive Adenine N6-methylation of Active Genes in Fungi.</title>
        <authorList>
            <consortium name="DOE Joint Genome Institute"/>
            <person name="Mondo S.J."/>
            <person name="Dannebaum R.O."/>
            <person name="Kuo R.C."/>
            <person name="Labutti K."/>
            <person name="Haridas S."/>
            <person name="Kuo A."/>
            <person name="Salamov A."/>
            <person name="Ahrendt S.R."/>
            <person name="Lipzen A."/>
            <person name="Sullivan W."/>
            <person name="Andreopoulos W.B."/>
            <person name="Clum A."/>
            <person name="Lindquist E."/>
            <person name="Daum C."/>
            <person name="Ramamoorthy G.K."/>
            <person name="Gryganskyi A."/>
            <person name="Culley D."/>
            <person name="Magnuson J.K."/>
            <person name="James T.Y."/>
            <person name="O'Malley M.A."/>
            <person name="Stajich J.E."/>
            <person name="Spatafora J.W."/>
            <person name="Visel A."/>
            <person name="Grigoriev I.V."/>
        </authorList>
    </citation>
    <scope>NUCLEOTIDE SEQUENCE [LARGE SCALE GENOMIC DNA]</scope>
    <source>
        <strain evidence="1 2">JEL800</strain>
    </source>
</reference>
<accession>A0A1Y2AEL7</accession>
<comment type="caution">
    <text evidence="1">The sequence shown here is derived from an EMBL/GenBank/DDBJ whole genome shotgun (WGS) entry which is preliminary data.</text>
</comment>
<keyword evidence="2" id="KW-1185">Reference proteome</keyword>
<gene>
    <name evidence="1" type="ORF">BCR33DRAFT_862295</name>
</gene>
<dbReference type="AlphaFoldDB" id="A0A1Y2AEL7"/>
<sequence>MHSISNPPILRLPREILDEVVRYLGSKSMLRFCRAIPQLNEYAEVLFDAATALKNTTYSISLFWPTFALWSSCSDQIFRNDVALTRLGALIQRFNGTTSIDGGTFPGHRISQLCSITSKNISLYTRFLKDKNEVRLWADQVVLHKKVVVCLELYHVYLSNLSLSEITDSVVDLNPIELVCEANEVILSSLEVCTRLRKLQLVKYDVKAETRLRNPPLSAILPRLQNLREFELKCGKKEVFLDIAMVLPITKIWKVRFEFFDERKRIYNYAIRRPTYLGDEEKDLAGLLVKAGFVYKPVSWERSLDEDEMEKWKPIGGFWYRTCQ</sequence>
<dbReference type="EMBL" id="MCGO01000216">
    <property type="protein sequence ID" value="ORY21033.1"/>
    <property type="molecule type" value="Genomic_DNA"/>
</dbReference>
<evidence type="ECO:0000313" key="1">
    <source>
        <dbReference type="EMBL" id="ORY21033.1"/>
    </source>
</evidence>
<protein>
    <recommendedName>
        <fullName evidence="3">F-box domain-containing protein</fullName>
    </recommendedName>
</protein>
<dbReference type="Proteomes" id="UP000193642">
    <property type="component" value="Unassembled WGS sequence"/>
</dbReference>
<dbReference type="OrthoDB" id="2164588at2759"/>
<evidence type="ECO:0008006" key="3">
    <source>
        <dbReference type="Google" id="ProtNLM"/>
    </source>
</evidence>
<evidence type="ECO:0000313" key="2">
    <source>
        <dbReference type="Proteomes" id="UP000193642"/>
    </source>
</evidence>
<organism evidence="1 2">
    <name type="scientific">Rhizoclosmatium globosum</name>
    <dbReference type="NCBI Taxonomy" id="329046"/>
    <lineage>
        <taxon>Eukaryota</taxon>
        <taxon>Fungi</taxon>
        <taxon>Fungi incertae sedis</taxon>
        <taxon>Chytridiomycota</taxon>
        <taxon>Chytridiomycota incertae sedis</taxon>
        <taxon>Chytridiomycetes</taxon>
        <taxon>Chytridiales</taxon>
        <taxon>Chytriomycetaceae</taxon>
        <taxon>Rhizoclosmatium</taxon>
    </lineage>
</organism>
<proteinExistence type="predicted"/>